<name>A0AAW6TTC5_9FLAO</name>
<comment type="caution">
    <text evidence="3">The sequence shown here is derived from an EMBL/GenBank/DDBJ whole genome shotgun (WGS) entry which is preliminary data.</text>
</comment>
<dbReference type="Pfam" id="PF19556">
    <property type="entry name" value="PRTRC_E"/>
    <property type="match status" value="1"/>
</dbReference>
<evidence type="ECO:0000259" key="2">
    <source>
        <dbReference type="Pfam" id="PF19556"/>
    </source>
</evidence>
<feature type="domain" description="ParB-related ThiF-related cassette protein E" evidence="2">
    <location>
        <begin position="1"/>
        <end position="172"/>
    </location>
</feature>
<accession>A0AAW6TTC5</accession>
<dbReference type="EMBL" id="JASCRY010000003">
    <property type="protein sequence ID" value="MDI5950312.1"/>
    <property type="molecule type" value="Genomic_DNA"/>
</dbReference>
<organism evidence="3 4">
    <name type="scientific">Flavobacterium yafengii</name>
    <dbReference type="NCBI Taxonomy" id="3041253"/>
    <lineage>
        <taxon>Bacteria</taxon>
        <taxon>Pseudomonadati</taxon>
        <taxon>Bacteroidota</taxon>
        <taxon>Flavobacteriia</taxon>
        <taxon>Flavobacteriales</taxon>
        <taxon>Flavobacteriaceae</taxon>
        <taxon>Flavobacterium</taxon>
    </lineage>
</organism>
<feature type="region of interest" description="Disordered" evidence="1">
    <location>
        <begin position="91"/>
        <end position="120"/>
    </location>
</feature>
<dbReference type="Proteomes" id="UP001228643">
    <property type="component" value="Unassembled WGS sequence"/>
</dbReference>
<protein>
    <submittedName>
        <fullName evidence="3">Prtrc system protein e</fullName>
    </submittedName>
</protein>
<gene>
    <name evidence="3" type="ORF">QLS97_11695</name>
</gene>
<dbReference type="AlphaFoldDB" id="A0AAW6TTC5"/>
<evidence type="ECO:0000256" key="1">
    <source>
        <dbReference type="SAM" id="MobiDB-lite"/>
    </source>
</evidence>
<dbReference type="InterPro" id="IPR022273">
    <property type="entry name" value="PRTRC_protein-E"/>
</dbReference>
<evidence type="ECO:0000313" key="3">
    <source>
        <dbReference type="EMBL" id="MDI5950312.1"/>
    </source>
</evidence>
<dbReference type="RefSeq" id="WP_282716874.1">
    <property type="nucleotide sequence ID" value="NZ_JASCRY010000003.1"/>
</dbReference>
<reference evidence="3 4" key="1">
    <citation type="submission" date="2023-04" db="EMBL/GenBank/DDBJ databases">
        <title>Two novel species of Flavobacterium.</title>
        <authorList>
            <person name="Liu Q."/>
            <person name="Xin Y.-H."/>
        </authorList>
    </citation>
    <scope>NUCLEOTIDE SEQUENCE [LARGE SCALE GENOMIC DNA]</scope>
    <source>
        <strain evidence="3 4">LB2P87</strain>
    </source>
</reference>
<evidence type="ECO:0000313" key="4">
    <source>
        <dbReference type="Proteomes" id="UP001228643"/>
    </source>
</evidence>
<sequence length="179" mass="20763">METNFFKSIIALEVAGDWTINIAKETADRLIVSVLFYNNCVGDDARKKVPPILLKGTPQELDDEFFQAIELPIKETAQLFANMEQFLKQKEQAKITSQMEKDNTSKADRDKSDKQKQYEQAMKKVDELEADGKYREAWIKVPQTEIYPEHTETIRNRRMGLSKQFAPDLFNEPKIQEPC</sequence>
<keyword evidence="4" id="KW-1185">Reference proteome</keyword>
<proteinExistence type="predicted"/>